<sequence>MWRSQRDLLLLGFILLIFVGGIYCIGDLYQQGKDGSQLTTISKEEVENQLQAMPNNTFRIDSVVRLYLDYPVYAFDVADERTVILNRPSSAFSGIKLSRLQVEDNELADIADNVEFGVVLSPDRNQLLYTQYDKDSDNQHNYMYQLKDKHIIETHHFPNEPLVYAGKNQLIGFNGNNFTLFETNGSSSATLQQTYGYDEMVSMIADISEQISPDEIFIMIDMTAVDPEGSSQSGFYVLAQVGERSGIYRFHVSGDEKQVEEIIVSTYLQQFNFYGDTSMLLQGTIGDTTGLYSFNLEDRSYKLLKEGDIWNYAIDDGYSRIAYLTGKDNRNNELHVAYLEDEVLVSDTVIYRNIDNLFMLSWYDKYLFATSYAINQTELYRFTLSGW</sequence>
<accession>A0A3A6PLL4</accession>
<dbReference type="EMBL" id="QXQB01000001">
    <property type="protein sequence ID" value="RJX40626.1"/>
    <property type="molecule type" value="Genomic_DNA"/>
</dbReference>
<dbReference type="Proteomes" id="UP000267798">
    <property type="component" value="Unassembled WGS sequence"/>
</dbReference>
<proteinExistence type="predicted"/>
<evidence type="ECO:0000313" key="2">
    <source>
        <dbReference type="Proteomes" id="UP000267798"/>
    </source>
</evidence>
<comment type="caution">
    <text evidence="1">The sequence shown here is derived from an EMBL/GenBank/DDBJ whole genome shotgun (WGS) entry which is preliminary data.</text>
</comment>
<protein>
    <submittedName>
        <fullName evidence="1">Uncharacterized protein</fullName>
    </submittedName>
</protein>
<gene>
    <name evidence="1" type="ORF">D3P09_00995</name>
</gene>
<name>A0A3A6PLL4_9BACL</name>
<organism evidence="1 2">
    <name type="scientific">Paenibacillus pinisoli</name>
    <dbReference type="NCBI Taxonomy" id="1276110"/>
    <lineage>
        <taxon>Bacteria</taxon>
        <taxon>Bacillati</taxon>
        <taxon>Bacillota</taxon>
        <taxon>Bacilli</taxon>
        <taxon>Bacillales</taxon>
        <taxon>Paenibacillaceae</taxon>
        <taxon>Paenibacillus</taxon>
    </lineage>
</organism>
<evidence type="ECO:0000313" key="1">
    <source>
        <dbReference type="EMBL" id="RJX40626.1"/>
    </source>
</evidence>
<dbReference type="AlphaFoldDB" id="A0A3A6PLL4"/>
<dbReference type="SUPFAM" id="SSF82171">
    <property type="entry name" value="DPP6 N-terminal domain-like"/>
    <property type="match status" value="1"/>
</dbReference>
<reference evidence="1 2" key="1">
    <citation type="submission" date="2018-09" db="EMBL/GenBank/DDBJ databases">
        <title>Paenibacillus aracenensis nov. sp. isolated from a cave in southern Spain.</title>
        <authorList>
            <person name="Jurado V."/>
            <person name="Gutierrez-Patricio S."/>
            <person name="Gonzalez-Pimentel J.L."/>
            <person name="Miller A.Z."/>
            <person name="Laiz L."/>
            <person name="Saiz-Jimenez C."/>
        </authorList>
    </citation>
    <scope>NUCLEOTIDE SEQUENCE [LARGE SCALE GENOMIC DNA]</scope>
    <source>
        <strain evidence="1 2">JCM 19203</strain>
    </source>
</reference>
<keyword evidence="2" id="KW-1185">Reference proteome</keyword>